<gene>
    <name evidence="7" type="ORF">EV200_1142</name>
    <name evidence="6" type="ORF">GCM10011413_42600</name>
</gene>
<dbReference type="SUPFAM" id="SSF53901">
    <property type="entry name" value="Thiolase-like"/>
    <property type="match status" value="1"/>
</dbReference>
<evidence type="ECO:0000313" key="7">
    <source>
        <dbReference type="EMBL" id="TCO17547.1"/>
    </source>
</evidence>
<name>A0A4R2H0C7_9SPHI</name>
<dbReference type="Gene3D" id="1.10.1200.10">
    <property type="entry name" value="ACP-like"/>
    <property type="match status" value="1"/>
</dbReference>
<reference evidence="9" key="2">
    <citation type="journal article" date="2019" name="Int. J. Syst. Evol. Microbiol.">
        <title>The Global Catalogue of Microorganisms (GCM) 10K type strain sequencing project: providing services to taxonomists for standard genome sequencing and annotation.</title>
        <authorList>
            <consortium name="The Broad Institute Genomics Platform"/>
            <consortium name="The Broad Institute Genome Sequencing Center for Infectious Disease"/>
            <person name="Wu L."/>
            <person name="Ma J."/>
        </authorList>
    </citation>
    <scope>NUCLEOTIDE SEQUENCE [LARGE SCALE GENOMIC DNA]</scope>
    <source>
        <strain evidence="9">CGMCC 1.15644</strain>
    </source>
</reference>
<dbReference type="SMART" id="SM00825">
    <property type="entry name" value="PKS_KS"/>
    <property type="match status" value="1"/>
</dbReference>
<dbReference type="InterPro" id="IPR009081">
    <property type="entry name" value="PP-bd_ACP"/>
</dbReference>
<dbReference type="PROSITE" id="PS52004">
    <property type="entry name" value="KS3_2"/>
    <property type="match status" value="1"/>
</dbReference>
<dbReference type="SUPFAM" id="SSF55048">
    <property type="entry name" value="Probable ACP-binding domain of malonyl-CoA ACP transacylase"/>
    <property type="match status" value="1"/>
</dbReference>
<dbReference type="Gene3D" id="3.40.47.10">
    <property type="match status" value="1"/>
</dbReference>
<dbReference type="InterPro" id="IPR014043">
    <property type="entry name" value="Acyl_transferase_dom"/>
</dbReference>
<evidence type="ECO:0000259" key="4">
    <source>
        <dbReference type="PROSITE" id="PS50075"/>
    </source>
</evidence>
<dbReference type="OrthoDB" id="9778690at2"/>
<reference evidence="7 8" key="3">
    <citation type="submission" date="2019-03" db="EMBL/GenBank/DDBJ databases">
        <title>Genomic Encyclopedia of Type Strains, Phase IV (KMG-IV): sequencing the most valuable type-strain genomes for metagenomic binning, comparative biology and taxonomic classification.</title>
        <authorList>
            <person name="Goeker M."/>
        </authorList>
    </citation>
    <scope>NUCLEOTIDE SEQUENCE [LARGE SCALE GENOMIC DNA]</scope>
    <source>
        <strain evidence="7 8">DSM 103236</strain>
    </source>
</reference>
<dbReference type="InterPro" id="IPR018201">
    <property type="entry name" value="Ketoacyl_synth_AS"/>
</dbReference>
<dbReference type="Pfam" id="PF00109">
    <property type="entry name" value="ketoacyl-synt"/>
    <property type="match status" value="1"/>
</dbReference>
<evidence type="ECO:0000313" key="6">
    <source>
        <dbReference type="EMBL" id="GGE71298.1"/>
    </source>
</evidence>
<dbReference type="EMBL" id="SLWO01000014">
    <property type="protein sequence ID" value="TCO17547.1"/>
    <property type="molecule type" value="Genomic_DNA"/>
</dbReference>
<evidence type="ECO:0000259" key="5">
    <source>
        <dbReference type="PROSITE" id="PS52004"/>
    </source>
</evidence>
<dbReference type="InterPro" id="IPR016036">
    <property type="entry name" value="Malonyl_transacylase_ACP-bd"/>
</dbReference>
<dbReference type="InterPro" id="IPR016039">
    <property type="entry name" value="Thiolase-like"/>
</dbReference>
<dbReference type="GO" id="GO:0004315">
    <property type="term" value="F:3-oxoacyl-[acyl-carrier-protein] synthase activity"/>
    <property type="evidence" value="ECO:0007669"/>
    <property type="project" value="InterPro"/>
</dbReference>
<dbReference type="InterPro" id="IPR050091">
    <property type="entry name" value="PKS_NRPS_Biosynth_Enz"/>
</dbReference>
<evidence type="ECO:0000313" key="9">
    <source>
        <dbReference type="Proteomes" id="UP000622648"/>
    </source>
</evidence>
<feature type="domain" description="Carrier" evidence="4">
    <location>
        <begin position="925"/>
        <end position="1000"/>
    </location>
</feature>
<keyword evidence="1" id="KW-0596">Phosphopantetheine</keyword>
<dbReference type="GO" id="GO:0006633">
    <property type="term" value="P:fatty acid biosynthetic process"/>
    <property type="evidence" value="ECO:0007669"/>
    <property type="project" value="InterPro"/>
</dbReference>
<evidence type="ECO:0000313" key="8">
    <source>
        <dbReference type="Proteomes" id="UP000295684"/>
    </source>
</evidence>
<feature type="domain" description="Ketosynthase family 3 (KS3)" evidence="5">
    <location>
        <begin position="9"/>
        <end position="435"/>
    </location>
</feature>
<dbReference type="SUPFAM" id="SSF47336">
    <property type="entry name" value="ACP-like"/>
    <property type="match status" value="1"/>
</dbReference>
<dbReference type="Gene3D" id="3.40.366.10">
    <property type="entry name" value="Malonyl-Coenzyme A Acyl Carrier Protein, domain 2"/>
    <property type="match status" value="1"/>
</dbReference>
<keyword evidence="2" id="KW-0597">Phosphoprotein</keyword>
<evidence type="ECO:0000256" key="1">
    <source>
        <dbReference type="ARBA" id="ARBA00022450"/>
    </source>
</evidence>
<dbReference type="InterPro" id="IPR014030">
    <property type="entry name" value="Ketoacyl_synth_N"/>
</dbReference>
<dbReference type="PANTHER" id="PTHR43775:SF51">
    <property type="entry name" value="INACTIVE PHENOLPHTHIOCEROL SYNTHESIS POLYKETIDE SYNTHASE TYPE I PKS1-RELATED"/>
    <property type="match status" value="1"/>
</dbReference>
<dbReference type="InterPro" id="IPR020841">
    <property type="entry name" value="PKS_Beta-ketoAc_synthase_dom"/>
</dbReference>
<sequence>MKSEKKYGGLEIAIIGISSCFPKSVDYRKFWQNLINGEDLITKYSDEELINSGVPKSILENNTYVKTFGEVENKNRFDYGFFGYTPEEAALMDPQIRLFHEYCWAALEDAGYSSSIEENVIGLFAGASLNDNWRLYTSGNANETSVDSFFLNQISTNQFISSLVSYKLNLRGPSYFIDTACSTSLVAVHLACRSLLMKECKIALAGGATINTLKKKGFIHKDGMVASKDGYCRSFDNAASGTVFGEGVGVVVLKRLADAMNDGDNIYAIIKSSAVNNDGSQKSSYTAPSVQGQIECISSAQRLAHIDAHDIGYIEAHGTATKLGDPIEILALNKAFGVGGEKKFCAVGSVKSNMGHLDVVAGVAGLIKAALCLKNKQIPATLHFKRPNSEIDFNGGPFYVNNHLKEWKIEDGSTRYAGVNSLGIGGTNAHVILEEACDIEEDSSRKEYLLLNISGKTKNSVKRYIDKLRLFLIENPNTNLEDMSYTLQTGRKNFLYRRAFVYKDLQGLLETLAQAELDEKIVKNMNTNRPLVFMFPGAGSQYVNMGRDLYLADPVFMQEMNRGFDLLKTLTNFNYFEIFYPKKDDDFTINKMLHTQPVVFLFEYALTRMMITYGFVPKYMIGHSIGEYVAACISGVFTFEDAMKLVIKRGELIDSLPEGRMISAIIDEESAKKYLNGVCLAAVNGDDQIVFSGSTQSIELLTKELDKDSVSWIKLHANCAGHSEMMNPILGPFKDAFSDIRLNPPRIPFVSCLTGAFITDEECLSPEYWVKHMRETVQFSKGIRSISSYDKRSLFIEIGSSNSLSTLLRQRKMDDVYYKPFNLVRHPKEDINDLQHLLERFGQLWTQSIDVNWKAYYQLEKRKKISLPTYCFEPFVFPTEVDPFLHYPVAITTDDEPSIEKEDINRDLYESYKVERPDLSSNFVAAVTDTEIKVKVIFEDFFCIKEIGIEDNFFELGGDSLRAMILLKRINNNFNLSLTVKDFFQKSDIKSVASFIDEVTWLKNEVEMDNEINI</sequence>
<dbReference type="EMBL" id="BMJO01000013">
    <property type="protein sequence ID" value="GGE71298.1"/>
    <property type="molecule type" value="Genomic_DNA"/>
</dbReference>
<reference evidence="6" key="4">
    <citation type="submission" date="2024-05" db="EMBL/GenBank/DDBJ databases">
        <authorList>
            <person name="Sun Q."/>
            <person name="Zhou Y."/>
        </authorList>
    </citation>
    <scope>NUCLEOTIDE SEQUENCE</scope>
    <source>
        <strain evidence="6">CGMCC 1.15644</strain>
    </source>
</reference>
<organism evidence="7 8">
    <name type="scientific">Pedobacter psychrotolerans</name>
    <dbReference type="NCBI Taxonomy" id="1843235"/>
    <lineage>
        <taxon>Bacteria</taxon>
        <taxon>Pseudomonadati</taxon>
        <taxon>Bacteroidota</taxon>
        <taxon>Sphingobacteriia</taxon>
        <taxon>Sphingobacteriales</taxon>
        <taxon>Sphingobacteriaceae</taxon>
        <taxon>Pedobacter</taxon>
    </lineage>
</organism>
<dbReference type="Gene3D" id="3.30.70.250">
    <property type="entry name" value="Malonyl-CoA ACP transacylase, ACP-binding"/>
    <property type="match status" value="1"/>
</dbReference>
<dbReference type="SUPFAM" id="SSF52151">
    <property type="entry name" value="FabD/lysophospholipase-like"/>
    <property type="match status" value="1"/>
</dbReference>
<keyword evidence="3 7" id="KW-0808">Transferase</keyword>
<dbReference type="CDD" id="cd00833">
    <property type="entry name" value="PKS"/>
    <property type="match status" value="1"/>
</dbReference>
<comment type="caution">
    <text evidence="7">The sequence shown here is derived from an EMBL/GenBank/DDBJ whole genome shotgun (WGS) entry which is preliminary data.</text>
</comment>
<accession>A0A4R2H0C7</accession>
<protein>
    <submittedName>
        <fullName evidence="7">Acyl transferase domain-containing protein</fullName>
    </submittedName>
</protein>
<keyword evidence="9" id="KW-1185">Reference proteome</keyword>
<dbReference type="Proteomes" id="UP000295684">
    <property type="component" value="Unassembled WGS sequence"/>
</dbReference>
<evidence type="ECO:0000256" key="2">
    <source>
        <dbReference type="ARBA" id="ARBA00022553"/>
    </source>
</evidence>
<dbReference type="InterPro" id="IPR014031">
    <property type="entry name" value="Ketoacyl_synth_C"/>
</dbReference>
<dbReference type="RefSeq" id="WP_132536532.1">
    <property type="nucleotide sequence ID" value="NZ_BMJO01000013.1"/>
</dbReference>
<dbReference type="Pfam" id="PF00550">
    <property type="entry name" value="PP-binding"/>
    <property type="match status" value="1"/>
</dbReference>
<dbReference type="Pfam" id="PF00698">
    <property type="entry name" value="Acyl_transf_1"/>
    <property type="match status" value="1"/>
</dbReference>
<dbReference type="Proteomes" id="UP000622648">
    <property type="component" value="Unassembled WGS sequence"/>
</dbReference>
<dbReference type="InterPro" id="IPR001227">
    <property type="entry name" value="Ac_transferase_dom_sf"/>
</dbReference>
<reference evidence="6" key="1">
    <citation type="journal article" date="2014" name="Int. J. Syst. Evol. Microbiol.">
        <title>Complete genome of a new Firmicutes species belonging to the dominant human colonic microbiota ('Ruminococcus bicirculans') reveals two chromosomes and a selective capacity to utilize plant glucans.</title>
        <authorList>
            <consortium name="NISC Comparative Sequencing Program"/>
            <person name="Wegmann U."/>
            <person name="Louis P."/>
            <person name="Goesmann A."/>
            <person name="Henrissat B."/>
            <person name="Duncan S.H."/>
            <person name="Flint H.J."/>
        </authorList>
    </citation>
    <scope>NUCLEOTIDE SEQUENCE</scope>
    <source>
        <strain evidence="6">CGMCC 1.15644</strain>
    </source>
</reference>
<dbReference type="PANTHER" id="PTHR43775">
    <property type="entry name" value="FATTY ACID SYNTHASE"/>
    <property type="match status" value="1"/>
</dbReference>
<dbReference type="GO" id="GO:0004312">
    <property type="term" value="F:fatty acid synthase activity"/>
    <property type="evidence" value="ECO:0007669"/>
    <property type="project" value="TreeGrafter"/>
</dbReference>
<dbReference type="AlphaFoldDB" id="A0A4R2H0C7"/>
<dbReference type="Pfam" id="PF22621">
    <property type="entry name" value="CurL-like_PKS_C"/>
    <property type="match status" value="1"/>
</dbReference>
<dbReference type="PROSITE" id="PS00606">
    <property type="entry name" value="KS3_1"/>
    <property type="match status" value="1"/>
</dbReference>
<dbReference type="Pfam" id="PF02801">
    <property type="entry name" value="Ketoacyl-synt_C"/>
    <property type="match status" value="1"/>
</dbReference>
<dbReference type="Gene3D" id="3.30.70.3290">
    <property type="match status" value="1"/>
</dbReference>
<dbReference type="SMART" id="SM00827">
    <property type="entry name" value="PKS_AT"/>
    <property type="match status" value="1"/>
</dbReference>
<proteinExistence type="predicted"/>
<dbReference type="PROSITE" id="PS50075">
    <property type="entry name" value="CARRIER"/>
    <property type="match status" value="1"/>
</dbReference>
<dbReference type="InterPro" id="IPR016035">
    <property type="entry name" value="Acyl_Trfase/lysoPLipase"/>
</dbReference>
<evidence type="ECO:0000256" key="3">
    <source>
        <dbReference type="ARBA" id="ARBA00022679"/>
    </source>
</evidence>
<dbReference type="InterPro" id="IPR036736">
    <property type="entry name" value="ACP-like_sf"/>
</dbReference>